<dbReference type="Gene3D" id="1.20.1250.20">
    <property type="entry name" value="MFS general substrate transporter like domains"/>
    <property type="match status" value="1"/>
</dbReference>
<keyword evidence="1" id="KW-1133">Transmembrane helix</keyword>
<dbReference type="PANTHER" id="PTHR11654">
    <property type="entry name" value="OLIGOPEPTIDE TRANSPORTER-RELATED"/>
    <property type="match status" value="1"/>
</dbReference>
<keyword evidence="3" id="KW-1185">Reference proteome</keyword>
<evidence type="ECO:0000313" key="2">
    <source>
        <dbReference type="EMBL" id="KAH1097665.1"/>
    </source>
</evidence>
<evidence type="ECO:0000313" key="3">
    <source>
        <dbReference type="Proteomes" id="UP000828251"/>
    </source>
</evidence>
<protein>
    <submittedName>
        <fullName evidence="2">Uncharacterized protein</fullName>
    </submittedName>
</protein>
<name>A0A9D3VV32_9ROSI</name>
<dbReference type="EMBL" id="JAIQCV010000005">
    <property type="protein sequence ID" value="KAH1097665.1"/>
    <property type="molecule type" value="Genomic_DNA"/>
</dbReference>
<feature type="transmembrane region" description="Helical" evidence="1">
    <location>
        <begin position="7"/>
        <end position="32"/>
    </location>
</feature>
<evidence type="ECO:0000256" key="1">
    <source>
        <dbReference type="SAM" id="Phobius"/>
    </source>
</evidence>
<keyword evidence="1" id="KW-0472">Membrane</keyword>
<comment type="caution">
    <text evidence="2">The sequence shown here is derived from an EMBL/GenBank/DDBJ whole genome shotgun (WGS) entry which is preliminary data.</text>
</comment>
<dbReference type="InterPro" id="IPR036259">
    <property type="entry name" value="MFS_trans_sf"/>
</dbReference>
<dbReference type="Proteomes" id="UP000828251">
    <property type="component" value="Unassembled WGS sequence"/>
</dbReference>
<dbReference type="OrthoDB" id="8904098at2759"/>
<dbReference type="AlphaFoldDB" id="A0A9D3VV32"/>
<sequence>MRSSATALFWTAISVGNYVCTLLVSLGHKYSAKLDGSNWLLDNNLNKGKLELFYWLITGSQVVNLLYYICCAKLYTYKPIQTLTKDAESEKGASKV</sequence>
<organism evidence="2 3">
    <name type="scientific">Gossypium stocksii</name>
    <dbReference type="NCBI Taxonomy" id="47602"/>
    <lineage>
        <taxon>Eukaryota</taxon>
        <taxon>Viridiplantae</taxon>
        <taxon>Streptophyta</taxon>
        <taxon>Embryophyta</taxon>
        <taxon>Tracheophyta</taxon>
        <taxon>Spermatophyta</taxon>
        <taxon>Magnoliopsida</taxon>
        <taxon>eudicotyledons</taxon>
        <taxon>Gunneridae</taxon>
        <taxon>Pentapetalae</taxon>
        <taxon>rosids</taxon>
        <taxon>malvids</taxon>
        <taxon>Malvales</taxon>
        <taxon>Malvaceae</taxon>
        <taxon>Malvoideae</taxon>
        <taxon>Gossypium</taxon>
    </lineage>
</organism>
<feature type="transmembrane region" description="Helical" evidence="1">
    <location>
        <begin position="52"/>
        <end position="75"/>
    </location>
</feature>
<proteinExistence type="predicted"/>
<reference evidence="2 3" key="1">
    <citation type="journal article" date="2021" name="Plant Biotechnol. J.">
        <title>Multi-omics assisted identification of the key and species-specific regulatory components of drought-tolerant mechanisms in Gossypium stocksii.</title>
        <authorList>
            <person name="Yu D."/>
            <person name="Ke L."/>
            <person name="Zhang D."/>
            <person name="Wu Y."/>
            <person name="Sun Y."/>
            <person name="Mei J."/>
            <person name="Sun J."/>
            <person name="Sun Y."/>
        </authorList>
    </citation>
    <scope>NUCLEOTIDE SEQUENCE [LARGE SCALE GENOMIC DNA]</scope>
    <source>
        <strain evidence="3">cv. E1</strain>
        <tissue evidence="2">Leaf</tissue>
    </source>
</reference>
<keyword evidence="1" id="KW-0812">Transmembrane</keyword>
<gene>
    <name evidence="2" type="ORF">J1N35_014586</name>
</gene>
<accession>A0A9D3VV32</accession>